<dbReference type="InterPro" id="IPR036866">
    <property type="entry name" value="RibonucZ/Hydroxyglut_hydro"/>
</dbReference>
<dbReference type="RefSeq" id="WP_117365034.1">
    <property type="nucleotide sequence ID" value="NZ_CP024047.1"/>
</dbReference>
<dbReference type="Gene3D" id="3.60.15.10">
    <property type="entry name" value="Ribonuclease Z/Hydroxyacylglutathione hydrolase-like"/>
    <property type="match status" value="1"/>
</dbReference>
<reference evidence="4" key="1">
    <citation type="submission" date="2017-10" db="EMBL/GenBank/DDBJ databases">
        <title>Phenotypic and genomic properties of facultatively anaerobic sulfur-reducing natronoarchaea from hypersaline soda lakes.</title>
        <authorList>
            <person name="Sorokin D.Y."/>
            <person name="Kublanov I.V."/>
            <person name="Roman P."/>
            <person name="Sinninghe Damste J.S."/>
            <person name="Golyshin P.N."/>
            <person name="Rojo D."/>
            <person name="Ciordia S."/>
            <person name="Mena Md.C."/>
            <person name="Ferrer M."/>
            <person name="Messina E."/>
            <person name="Smedile F."/>
            <person name="La Spada G."/>
            <person name="La Cono V."/>
            <person name="Yakimov M.M."/>
        </authorList>
    </citation>
    <scope>NUCLEOTIDE SEQUENCE [LARGE SCALE GENOMIC DNA]</scope>
    <source>
        <strain evidence="4">AArc1</strain>
    </source>
</reference>
<dbReference type="KEGG" id="nag:AArcMg_0811"/>
<organism evidence="2 3">
    <name type="scientific">Natrarchaeobaculum sulfurireducens</name>
    <dbReference type="NCBI Taxonomy" id="2044521"/>
    <lineage>
        <taxon>Archaea</taxon>
        <taxon>Methanobacteriati</taxon>
        <taxon>Methanobacteriota</taxon>
        <taxon>Stenosarchaea group</taxon>
        <taxon>Halobacteria</taxon>
        <taxon>Halobacteriales</taxon>
        <taxon>Natrialbaceae</taxon>
        <taxon>Natrarchaeobaculum</taxon>
    </lineage>
</organism>
<accession>A0A346PHN9</accession>
<name>A0A346PMT7_9EURY</name>
<dbReference type="OrthoDB" id="169463at2157"/>
<dbReference type="Proteomes" id="UP000258613">
    <property type="component" value="Chromosome"/>
</dbReference>
<reference evidence="2" key="3">
    <citation type="journal article" date="2019" name="Int. J. Syst. Evol. Microbiol.">
        <title>Natronolimnobius sulfurireducens sp. nov. and Halalkaliarchaeum desulfuricum gen. nov., sp. nov., the first sulfur-respiring alkaliphilic haloarchaea from hypersaline alkaline lakes.</title>
        <authorList>
            <person name="Sorokin D.Y."/>
            <person name="Yakimov M."/>
            <person name="Messina E."/>
            <person name="Merkel A.Y."/>
            <person name="Bale N.J."/>
            <person name="Sinninghe Damste J.S."/>
        </authorList>
    </citation>
    <scope>NUCLEOTIDE SEQUENCE</scope>
    <source>
        <strain evidence="2">AArc-Mg</strain>
        <strain evidence="1">AArc1</strain>
    </source>
</reference>
<keyword evidence="3" id="KW-1185">Reference proteome</keyword>
<dbReference type="SUPFAM" id="SSF56281">
    <property type="entry name" value="Metallo-hydrolase/oxidoreductase"/>
    <property type="match status" value="1"/>
</dbReference>
<sequence length="227" mass="25022">MTFRVDERATDFLEIDRYEGGVGWIAHPNERMERASHALAVDDEVWVVDPVDAEGLDDLLAEYGAVAGVAVLFDRHKRDAAAIANRHDVPVYLPEHLEGMTKDLGAPVVRFENELADTGIEAHTVVDSRLWQEVALYNPADATLFVPESVGTAAYFLAGGERLGVHPMRRFVPPRRQLGRFAPERVLVGHGPGIFDGATAVLEDALSNARARTPRLYAETTRALLPF</sequence>
<dbReference type="AlphaFoldDB" id="A0A346PMT7"/>
<reference evidence="3" key="2">
    <citation type="submission" date="2018-02" db="EMBL/GenBank/DDBJ databases">
        <title>Phenotypic and genomic properties of facultatively anaerobic sulfur-reducing natronoarchaea from hypersaline soda lakes.</title>
        <authorList>
            <person name="Sorokin D.Y."/>
            <person name="Kublanov I.V."/>
            <person name="Roman P."/>
            <person name="Sinninghe Damste J.S."/>
            <person name="Golyshin P.N."/>
            <person name="Rojo D."/>
            <person name="Ciordia S."/>
            <person name="Mena M.D.C."/>
            <person name="Ferrer M."/>
            <person name="Messina E."/>
            <person name="Smedile F."/>
            <person name="La Spada G."/>
            <person name="La Cono V."/>
            <person name="Yakimov M.M."/>
        </authorList>
    </citation>
    <scope>NUCLEOTIDE SEQUENCE [LARGE SCALE GENOMIC DNA]</scope>
    <source>
        <strain evidence="3">AArc-Mg</strain>
    </source>
</reference>
<evidence type="ECO:0000313" key="3">
    <source>
        <dbReference type="Proteomes" id="UP000258613"/>
    </source>
</evidence>
<evidence type="ECO:0000313" key="2">
    <source>
        <dbReference type="EMBL" id="AXR80832.1"/>
    </source>
</evidence>
<dbReference type="EMBL" id="CP027033">
    <property type="protein sequence ID" value="AXR80832.1"/>
    <property type="molecule type" value="Genomic_DNA"/>
</dbReference>
<protein>
    <submittedName>
        <fullName evidence="1">Metallo-beta-lactamase superfamily enzyme</fullName>
    </submittedName>
</protein>
<evidence type="ECO:0000313" key="4">
    <source>
        <dbReference type="Proteomes" id="UP000258707"/>
    </source>
</evidence>
<evidence type="ECO:0000313" key="1">
    <source>
        <dbReference type="EMBL" id="AXR79034.1"/>
    </source>
</evidence>
<dbReference type="Proteomes" id="UP000258707">
    <property type="component" value="Chromosome"/>
</dbReference>
<gene>
    <name evidence="1" type="ORF">AArc1_2722</name>
    <name evidence="2" type="ORF">AArcMg_0811</name>
</gene>
<dbReference type="KEGG" id="nan:AArc1_2722"/>
<dbReference type="EMBL" id="CP024047">
    <property type="protein sequence ID" value="AXR79034.1"/>
    <property type="molecule type" value="Genomic_DNA"/>
</dbReference>
<accession>A0A346PMT7</accession>
<dbReference type="GeneID" id="37641302"/>
<proteinExistence type="predicted"/>